<dbReference type="NCBIfam" id="NF001664">
    <property type="entry name" value="PRK00431.1-6"/>
    <property type="match status" value="1"/>
</dbReference>
<dbReference type="SMART" id="SM00506">
    <property type="entry name" value="A1pp"/>
    <property type="match status" value="1"/>
</dbReference>
<dbReference type="AlphaFoldDB" id="A0A2M9XCI0"/>
<dbReference type="PROSITE" id="PS51154">
    <property type="entry name" value="MACRO"/>
    <property type="match status" value="1"/>
</dbReference>
<reference evidence="2 3" key="1">
    <citation type="submission" date="2017-07" db="EMBL/GenBank/DDBJ databases">
        <title>Leptospira spp. isolated from tropical soils.</title>
        <authorList>
            <person name="Thibeaux R."/>
            <person name="Iraola G."/>
            <person name="Ferres I."/>
            <person name="Bierque E."/>
            <person name="Girault D."/>
            <person name="Soupe-Gilbert M.-E."/>
            <person name="Picardeau M."/>
            <person name="Goarant C."/>
        </authorList>
    </citation>
    <scope>NUCLEOTIDE SEQUENCE [LARGE SCALE GENOMIC DNA]</scope>
    <source>
        <strain evidence="2 3">MCA1-C-A1</strain>
    </source>
</reference>
<dbReference type="EMBL" id="NPDN01000005">
    <property type="protein sequence ID" value="PJZ25282.1"/>
    <property type="molecule type" value="Genomic_DNA"/>
</dbReference>
<dbReference type="InterPro" id="IPR002589">
    <property type="entry name" value="Macro_dom"/>
</dbReference>
<dbReference type="RefSeq" id="WP_100706632.1">
    <property type="nucleotide sequence ID" value="NZ_NPDL01000008.1"/>
</dbReference>
<dbReference type="Pfam" id="PF01661">
    <property type="entry name" value="Macro"/>
    <property type="match status" value="1"/>
</dbReference>
<name>A0A2M9XCI0_9LEPT</name>
<dbReference type="PANTHER" id="PTHR11106:SF27">
    <property type="entry name" value="MACRO DOMAIN-CONTAINING PROTEIN"/>
    <property type="match status" value="1"/>
</dbReference>
<protein>
    <submittedName>
        <fullName evidence="2">O-acetyl-ADP-ribose deacetylase</fullName>
    </submittedName>
</protein>
<evidence type="ECO:0000259" key="1">
    <source>
        <dbReference type="PROSITE" id="PS51154"/>
    </source>
</evidence>
<sequence>MAMEIFVWKGDITSIQTDAVVNAANSSLSGGGGVDGAIHRVGGPKIMEESRILKIKKYPNGLPTGECVLTSGGQLLAKYVIHAVGPVWKGGDYQEASLLETCYKNILRLSSDRAFESIAVPSISTGIYAYPKELAAPIAVRTILGHGDQFPRKLIFVCFDQETKGIYEEILNQFGVSYKEGISSL</sequence>
<dbReference type="Proteomes" id="UP000232196">
    <property type="component" value="Unassembled WGS sequence"/>
</dbReference>
<dbReference type="CDD" id="cd02908">
    <property type="entry name" value="Macro_OAADPr_deacetylase"/>
    <property type="match status" value="1"/>
</dbReference>
<gene>
    <name evidence="2" type="ORF">CH357_10120</name>
</gene>
<feature type="domain" description="Macro" evidence="1">
    <location>
        <begin position="1"/>
        <end position="175"/>
    </location>
</feature>
<comment type="caution">
    <text evidence="2">The sequence shown here is derived from an EMBL/GenBank/DDBJ whole genome shotgun (WGS) entry which is preliminary data.</text>
</comment>
<evidence type="ECO:0000313" key="3">
    <source>
        <dbReference type="Proteomes" id="UP000232196"/>
    </source>
</evidence>
<evidence type="ECO:0000313" key="2">
    <source>
        <dbReference type="EMBL" id="PJZ25282.1"/>
    </source>
</evidence>
<proteinExistence type="predicted"/>
<dbReference type="SUPFAM" id="SSF52949">
    <property type="entry name" value="Macro domain-like"/>
    <property type="match status" value="1"/>
</dbReference>
<dbReference type="InterPro" id="IPR043472">
    <property type="entry name" value="Macro_dom-like"/>
</dbReference>
<keyword evidence="3" id="KW-1185">Reference proteome</keyword>
<dbReference type="PANTHER" id="PTHR11106">
    <property type="entry name" value="GANGLIOSIDE INDUCED DIFFERENTIATION ASSOCIATED PROTEIN 2-RELATED"/>
    <property type="match status" value="1"/>
</dbReference>
<organism evidence="2 3">
    <name type="scientific">Leptospira hartskeerlii</name>
    <dbReference type="NCBI Taxonomy" id="2023177"/>
    <lineage>
        <taxon>Bacteria</taxon>
        <taxon>Pseudomonadati</taxon>
        <taxon>Spirochaetota</taxon>
        <taxon>Spirochaetia</taxon>
        <taxon>Leptospirales</taxon>
        <taxon>Leptospiraceae</taxon>
        <taxon>Leptospira</taxon>
    </lineage>
</organism>
<accession>A0A2M9XCI0</accession>
<dbReference type="OrthoDB" id="6194521at2"/>
<dbReference type="Gene3D" id="3.40.220.10">
    <property type="entry name" value="Leucine Aminopeptidase, subunit E, domain 1"/>
    <property type="match status" value="1"/>
</dbReference>